<dbReference type="Pfam" id="PF07007">
    <property type="entry name" value="LprI"/>
    <property type="match status" value="1"/>
</dbReference>
<evidence type="ECO:0000313" key="4">
    <source>
        <dbReference type="Proteomes" id="UP000264036"/>
    </source>
</evidence>
<dbReference type="AlphaFoldDB" id="A0A356LGL2"/>
<dbReference type="InterPro" id="IPR009739">
    <property type="entry name" value="LprI-like_N"/>
</dbReference>
<name>A0A356LGL2_9BURK</name>
<feature type="signal peptide" evidence="1">
    <location>
        <begin position="1"/>
        <end position="20"/>
    </location>
</feature>
<keyword evidence="1" id="KW-0732">Signal</keyword>
<evidence type="ECO:0000259" key="2">
    <source>
        <dbReference type="Pfam" id="PF07007"/>
    </source>
</evidence>
<dbReference type="PANTHER" id="PTHR39176">
    <property type="entry name" value="PERIPLASMIC PROTEIN-RELATED"/>
    <property type="match status" value="1"/>
</dbReference>
<accession>A0A356LGL2</accession>
<dbReference type="EMBL" id="DOEK01000028">
    <property type="protein sequence ID" value="HBP29908.1"/>
    <property type="molecule type" value="Genomic_DNA"/>
</dbReference>
<dbReference type="Gene3D" id="1.20.1270.180">
    <property type="match status" value="1"/>
</dbReference>
<gene>
    <name evidence="3" type="ORF">DD666_10895</name>
</gene>
<evidence type="ECO:0000256" key="1">
    <source>
        <dbReference type="SAM" id="SignalP"/>
    </source>
</evidence>
<dbReference type="PANTHER" id="PTHR39176:SF1">
    <property type="entry name" value="PERIPLASMIC PROTEIN"/>
    <property type="match status" value="1"/>
</dbReference>
<organism evidence="3 4">
    <name type="scientific">Advenella kashmirensis</name>
    <dbReference type="NCBI Taxonomy" id="310575"/>
    <lineage>
        <taxon>Bacteria</taxon>
        <taxon>Pseudomonadati</taxon>
        <taxon>Pseudomonadota</taxon>
        <taxon>Betaproteobacteria</taxon>
        <taxon>Burkholderiales</taxon>
        <taxon>Alcaligenaceae</taxon>
    </lineage>
</organism>
<proteinExistence type="predicted"/>
<evidence type="ECO:0000313" key="3">
    <source>
        <dbReference type="EMBL" id="HBP29908.1"/>
    </source>
</evidence>
<feature type="chain" id="PRO_5016727112" description="Lysozyme inhibitor LprI-like N-terminal domain-containing protein" evidence="1">
    <location>
        <begin position="21"/>
        <end position="130"/>
    </location>
</feature>
<feature type="domain" description="Lysozyme inhibitor LprI-like N-terminal" evidence="2">
    <location>
        <begin position="22"/>
        <end position="113"/>
    </location>
</feature>
<dbReference type="Proteomes" id="UP000264036">
    <property type="component" value="Unassembled WGS sequence"/>
</dbReference>
<comment type="caution">
    <text evidence="3">The sequence shown here is derived from an EMBL/GenBank/DDBJ whole genome shotgun (WGS) entry which is preliminary data.</text>
</comment>
<reference evidence="3 4" key="1">
    <citation type="journal article" date="2018" name="Nat. Biotechnol.">
        <title>A standardized bacterial taxonomy based on genome phylogeny substantially revises the tree of life.</title>
        <authorList>
            <person name="Parks D.H."/>
            <person name="Chuvochina M."/>
            <person name="Waite D.W."/>
            <person name="Rinke C."/>
            <person name="Skarshewski A."/>
            <person name="Chaumeil P.A."/>
            <person name="Hugenholtz P."/>
        </authorList>
    </citation>
    <scope>NUCLEOTIDE SEQUENCE [LARGE SCALE GENOMIC DNA]</scope>
    <source>
        <strain evidence="3">UBA10707</strain>
    </source>
</reference>
<sequence length="130" mass="14204">MFRNVLLCSVFACAAVFAFASNESDAATQSDMNQAASTDYKKADARLNKVYREVFNKLEASQKTDLKAAQNAWIQFRDLDCKFQSSGAQGGSIQTMLIAGCLTDKTQERADELNTLLQCKEGDVSCVTAP</sequence>
<protein>
    <recommendedName>
        <fullName evidence="2">Lysozyme inhibitor LprI-like N-terminal domain-containing protein</fullName>
    </recommendedName>
</protein>